<dbReference type="InterPro" id="IPR035965">
    <property type="entry name" value="PAS-like_dom_sf"/>
</dbReference>
<dbReference type="CDD" id="cd00009">
    <property type="entry name" value="AAA"/>
    <property type="match status" value="1"/>
</dbReference>
<keyword evidence="3" id="KW-0067">ATP-binding</keyword>
<dbReference type="SUPFAM" id="SSF55785">
    <property type="entry name" value="PYP-like sensor domain (PAS domain)"/>
    <property type="match status" value="1"/>
</dbReference>
<dbReference type="PANTHER" id="PTHR32071">
    <property type="entry name" value="TRANSCRIPTIONAL REGULATORY PROTEIN"/>
    <property type="match status" value="1"/>
</dbReference>
<dbReference type="Pfam" id="PF18024">
    <property type="entry name" value="HTH_50"/>
    <property type="match status" value="1"/>
</dbReference>
<dbReference type="InterPro" id="IPR002078">
    <property type="entry name" value="Sigma_54_int"/>
</dbReference>
<dbReference type="PROSITE" id="PS50112">
    <property type="entry name" value="PAS"/>
    <property type="match status" value="1"/>
</dbReference>
<accession>A0A1H8BFP8</accession>
<evidence type="ECO:0000256" key="4">
    <source>
        <dbReference type="ARBA" id="ARBA00023015"/>
    </source>
</evidence>
<feature type="domain" description="PAS" evidence="9">
    <location>
        <begin position="80"/>
        <end position="125"/>
    </location>
</feature>
<dbReference type="Pfam" id="PF00158">
    <property type="entry name" value="Sigma54_activat"/>
    <property type="match status" value="1"/>
</dbReference>
<dbReference type="Pfam" id="PF25601">
    <property type="entry name" value="AAA_lid_14"/>
    <property type="match status" value="1"/>
</dbReference>
<evidence type="ECO:0000259" key="8">
    <source>
        <dbReference type="PROSITE" id="PS50045"/>
    </source>
</evidence>
<evidence type="ECO:0000256" key="1">
    <source>
        <dbReference type="ARBA" id="ARBA00022741"/>
    </source>
</evidence>
<dbReference type="PANTHER" id="PTHR32071:SF57">
    <property type="entry name" value="C4-DICARBOXYLATE TRANSPORT TRANSCRIPTIONAL REGULATORY PROTEIN DCTD"/>
    <property type="match status" value="1"/>
</dbReference>
<dbReference type="InterPro" id="IPR025662">
    <property type="entry name" value="Sigma_54_int_dom_ATP-bd_1"/>
</dbReference>
<dbReference type="InterPro" id="IPR003593">
    <property type="entry name" value="AAA+_ATPase"/>
</dbReference>
<dbReference type="InterPro" id="IPR030828">
    <property type="entry name" value="HTH_TyrR"/>
</dbReference>
<organism evidence="10 11">
    <name type="scientific">Lihuaxuella thermophila</name>
    <dbReference type="NCBI Taxonomy" id="1173111"/>
    <lineage>
        <taxon>Bacteria</taxon>
        <taxon>Bacillati</taxon>
        <taxon>Bacillota</taxon>
        <taxon>Bacilli</taxon>
        <taxon>Bacillales</taxon>
        <taxon>Thermoactinomycetaceae</taxon>
        <taxon>Lihuaxuella</taxon>
    </lineage>
</organism>
<dbReference type="InterPro" id="IPR000014">
    <property type="entry name" value="PAS"/>
</dbReference>
<dbReference type="InterPro" id="IPR025944">
    <property type="entry name" value="Sigma_54_int_dom_CS"/>
</dbReference>
<evidence type="ECO:0000256" key="3">
    <source>
        <dbReference type="ARBA" id="ARBA00022840"/>
    </source>
</evidence>
<sequence length="519" mass="59131">MNTITFKVRTENRVGITHDVLECLFSARIDLISMEVKPHYIYLKIPESDRWFLSDLFLAIQKIRGVKQVEIMNYLPSEARENQMNTILSTVSEGIVLLDEQLCIQAINRAAEEMLHITGEEASGKPFYRLWKQGTEEAERCLREGVEIQNVSVSIPVARKGRARFVVSYLPVRPTGRRERQGIVVVLRDMKQIQQLIQSVNETEVITFDDIIHQSAAMRNCMETAKRIAGKNATIILQGESGTGKELFARAIHFASSRANGPFVPINCAAIPETLLESELFGYEAGTFTGGLKDGKKGLIETAQGGTLFLDEIGEIPLHLQAKLLRVFEDRTIRRVGSHAVTRLDVRIIAATNRDLSAMMTKGEFREDLFYRLNVIPIHIPPLRERKSDIRLLAEFFLKKVCRLVHRNPLPLSPQAIRLLESYHWPGNVRELQNVIERAVYLCPEEQKEITEIYLKKELRSIPADRRPQQCLKEQMESYEKTILADALHKYKSARQAAKHLGLSHTALLNKIKKYQLGV</sequence>
<feature type="domain" description="Sigma-54 factor interaction" evidence="8">
    <location>
        <begin position="211"/>
        <end position="441"/>
    </location>
</feature>
<reference evidence="10 11" key="1">
    <citation type="submission" date="2016-10" db="EMBL/GenBank/DDBJ databases">
        <authorList>
            <person name="de Groot N.N."/>
        </authorList>
    </citation>
    <scope>NUCLEOTIDE SEQUENCE [LARGE SCALE GENOMIC DNA]</scope>
    <source>
        <strain evidence="10 11">DSM 46701</strain>
    </source>
</reference>
<keyword evidence="2" id="KW-0058">Aromatic hydrocarbons catabolism</keyword>
<evidence type="ECO:0000256" key="6">
    <source>
        <dbReference type="ARBA" id="ARBA00023163"/>
    </source>
</evidence>
<dbReference type="STRING" id="1173111.SAMN05444955_102159"/>
<dbReference type="Pfam" id="PF00989">
    <property type="entry name" value="PAS"/>
    <property type="match status" value="1"/>
</dbReference>
<dbReference type="NCBIfam" id="TIGR04381">
    <property type="entry name" value="HTH_TypR"/>
    <property type="match status" value="1"/>
</dbReference>
<dbReference type="SMART" id="SM00382">
    <property type="entry name" value="AAA"/>
    <property type="match status" value="1"/>
</dbReference>
<dbReference type="InterPro" id="IPR058031">
    <property type="entry name" value="AAA_lid_NorR"/>
</dbReference>
<dbReference type="AlphaFoldDB" id="A0A1H8BFP8"/>
<evidence type="ECO:0000313" key="10">
    <source>
        <dbReference type="EMBL" id="SEM81622.1"/>
    </source>
</evidence>
<gene>
    <name evidence="10" type="ORF">SAMN05444955_102159</name>
</gene>
<protein>
    <recommendedName>
        <fullName evidence="7">HTH-type transcriptional regulatory protein TyrR</fullName>
    </recommendedName>
</protein>
<dbReference type="Gene3D" id="1.10.10.60">
    <property type="entry name" value="Homeodomain-like"/>
    <property type="match status" value="1"/>
</dbReference>
<dbReference type="Gene3D" id="3.30.450.20">
    <property type="entry name" value="PAS domain"/>
    <property type="match status" value="1"/>
</dbReference>
<dbReference type="InterPro" id="IPR013767">
    <property type="entry name" value="PAS_fold"/>
</dbReference>
<name>A0A1H8BFP8_9BACL</name>
<dbReference type="RefSeq" id="WP_170839701.1">
    <property type="nucleotide sequence ID" value="NZ_FOCQ01000002.1"/>
</dbReference>
<evidence type="ECO:0000313" key="11">
    <source>
        <dbReference type="Proteomes" id="UP000199695"/>
    </source>
</evidence>
<dbReference type="PROSITE" id="PS00675">
    <property type="entry name" value="SIGMA54_INTERACT_1"/>
    <property type="match status" value="1"/>
</dbReference>
<keyword evidence="11" id="KW-1185">Reference proteome</keyword>
<dbReference type="PROSITE" id="PS00688">
    <property type="entry name" value="SIGMA54_INTERACT_3"/>
    <property type="match status" value="1"/>
</dbReference>
<dbReference type="Gene3D" id="1.10.8.60">
    <property type="match status" value="1"/>
</dbReference>
<dbReference type="SUPFAM" id="SSF52540">
    <property type="entry name" value="P-loop containing nucleoside triphosphate hydrolases"/>
    <property type="match status" value="1"/>
</dbReference>
<dbReference type="NCBIfam" id="TIGR00229">
    <property type="entry name" value="sensory_box"/>
    <property type="match status" value="1"/>
</dbReference>
<keyword evidence="4" id="KW-0805">Transcription regulation</keyword>
<dbReference type="PROSITE" id="PS00676">
    <property type="entry name" value="SIGMA54_INTERACT_2"/>
    <property type="match status" value="1"/>
</dbReference>
<evidence type="ECO:0000256" key="2">
    <source>
        <dbReference type="ARBA" id="ARBA00022797"/>
    </source>
</evidence>
<evidence type="ECO:0000256" key="5">
    <source>
        <dbReference type="ARBA" id="ARBA00023125"/>
    </source>
</evidence>
<dbReference type="GO" id="GO:0003677">
    <property type="term" value="F:DNA binding"/>
    <property type="evidence" value="ECO:0007669"/>
    <property type="project" value="UniProtKB-KW"/>
</dbReference>
<dbReference type="InterPro" id="IPR025943">
    <property type="entry name" value="Sigma_54_int_dom_ATP-bd_2"/>
</dbReference>
<dbReference type="Gene3D" id="3.40.50.300">
    <property type="entry name" value="P-loop containing nucleotide triphosphate hydrolases"/>
    <property type="match status" value="1"/>
</dbReference>
<dbReference type="Gene3D" id="3.30.70.260">
    <property type="match status" value="1"/>
</dbReference>
<dbReference type="SMART" id="SM00091">
    <property type="entry name" value="PAS"/>
    <property type="match status" value="1"/>
</dbReference>
<dbReference type="PROSITE" id="PS50045">
    <property type="entry name" value="SIGMA54_INTERACT_4"/>
    <property type="match status" value="1"/>
</dbReference>
<dbReference type="InterPro" id="IPR027417">
    <property type="entry name" value="P-loop_NTPase"/>
</dbReference>
<dbReference type="CDD" id="cd00130">
    <property type="entry name" value="PAS"/>
    <property type="match status" value="1"/>
</dbReference>
<dbReference type="SUPFAM" id="SSF46689">
    <property type="entry name" value="Homeodomain-like"/>
    <property type="match status" value="1"/>
</dbReference>
<dbReference type="InterPro" id="IPR009057">
    <property type="entry name" value="Homeodomain-like_sf"/>
</dbReference>
<keyword evidence="6" id="KW-0804">Transcription</keyword>
<proteinExistence type="predicted"/>
<dbReference type="EMBL" id="FOCQ01000002">
    <property type="protein sequence ID" value="SEM81622.1"/>
    <property type="molecule type" value="Genomic_DNA"/>
</dbReference>
<evidence type="ECO:0000259" key="9">
    <source>
        <dbReference type="PROSITE" id="PS50112"/>
    </source>
</evidence>
<dbReference type="GO" id="GO:0005524">
    <property type="term" value="F:ATP binding"/>
    <property type="evidence" value="ECO:0007669"/>
    <property type="project" value="UniProtKB-KW"/>
</dbReference>
<evidence type="ECO:0000256" key="7">
    <source>
        <dbReference type="ARBA" id="ARBA00029500"/>
    </source>
</evidence>
<dbReference type="GO" id="GO:0006355">
    <property type="term" value="P:regulation of DNA-templated transcription"/>
    <property type="evidence" value="ECO:0007669"/>
    <property type="project" value="InterPro"/>
</dbReference>
<dbReference type="Proteomes" id="UP000199695">
    <property type="component" value="Unassembled WGS sequence"/>
</dbReference>
<keyword evidence="1" id="KW-0547">Nucleotide-binding</keyword>
<keyword evidence="5" id="KW-0238">DNA-binding</keyword>
<dbReference type="FunFam" id="3.40.50.300:FF:000006">
    <property type="entry name" value="DNA-binding transcriptional regulator NtrC"/>
    <property type="match status" value="1"/>
</dbReference>